<feature type="transmembrane region" description="Helical" evidence="8">
    <location>
        <begin position="152"/>
        <end position="172"/>
    </location>
</feature>
<evidence type="ECO:0000256" key="1">
    <source>
        <dbReference type="ARBA" id="ARBA00004141"/>
    </source>
</evidence>
<feature type="transmembrane region" description="Helical" evidence="8">
    <location>
        <begin position="178"/>
        <end position="197"/>
    </location>
</feature>
<evidence type="ECO:0000256" key="8">
    <source>
        <dbReference type="SAM" id="Phobius"/>
    </source>
</evidence>
<dbReference type="Pfam" id="PF01699">
    <property type="entry name" value="Na_Ca_ex"/>
    <property type="match status" value="2"/>
</dbReference>
<feature type="transmembrane region" description="Helical" evidence="8">
    <location>
        <begin position="118"/>
        <end position="140"/>
    </location>
</feature>
<dbReference type="Gene3D" id="1.20.1420.30">
    <property type="entry name" value="NCX, central ion-binding region"/>
    <property type="match status" value="2"/>
</dbReference>
<organism evidence="10 11">
    <name type="scientific">Nezara viridula</name>
    <name type="common">Southern green stink bug</name>
    <name type="synonym">Cimex viridulus</name>
    <dbReference type="NCBI Taxonomy" id="85310"/>
    <lineage>
        <taxon>Eukaryota</taxon>
        <taxon>Metazoa</taxon>
        <taxon>Ecdysozoa</taxon>
        <taxon>Arthropoda</taxon>
        <taxon>Hexapoda</taxon>
        <taxon>Insecta</taxon>
        <taxon>Pterygota</taxon>
        <taxon>Neoptera</taxon>
        <taxon>Paraneoptera</taxon>
        <taxon>Hemiptera</taxon>
        <taxon>Heteroptera</taxon>
        <taxon>Panheteroptera</taxon>
        <taxon>Pentatomomorpha</taxon>
        <taxon>Pentatomoidea</taxon>
        <taxon>Pentatomidae</taxon>
        <taxon>Pentatominae</taxon>
        <taxon>Nezara</taxon>
    </lineage>
</organism>
<keyword evidence="11" id="KW-1185">Reference proteome</keyword>
<name>A0A9P0EEE4_NEZVI</name>
<dbReference type="Proteomes" id="UP001152798">
    <property type="component" value="Chromosome 3"/>
</dbReference>
<feature type="transmembrane region" description="Helical" evidence="8">
    <location>
        <begin position="92"/>
        <end position="112"/>
    </location>
</feature>
<keyword evidence="3" id="KW-0050">Antiport</keyword>
<sequence length="460" mass="51709">MTQHAMEETFILNDFSEPMLGWAPWDNCTSPAILDFPYTGLPGGLFGVLISCLFLVYMYAVLTAVCNFYLLPTLADMWKGMTVTSDVIGATIMAAAAATPELAISLVSTFWIEGEVGAEAIVGSATFNCLIIPGVCAFLTKSHNEKPIDIWPLTRDALMFCISLACLIFCVHGEYVHWYKPFIMVIVYFAYVIGLLLEKYLRRKTMMLYYWINEEEEKNSPHISLCSDKHYELRTDCYSSCNEADVEYKSRLPGKSSIEKETLLTQLCSLLFWPVTIILYITIPRKYPSLAIFMSLTWIAVVSYIATWMIIYIGYNLNIPDSLMALTVLGFGLGIPELLSSICAAKTGKYTMALCNAFGANTFNILLCLGLPWSIKLLISNNQSIWVNTEGLAYNCALILVIVTVIYASLALNEFVLDKKIGCFFLVLYSIFVVLSTLIEMNVFYPVNLPLCNIKDYYYD</sequence>
<gene>
    <name evidence="10" type="ORF">NEZAVI_LOCUS5318</name>
</gene>
<keyword evidence="5 8" id="KW-0812">Transmembrane</keyword>
<evidence type="ECO:0000256" key="4">
    <source>
        <dbReference type="ARBA" id="ARBA00022568"/>
    </source>
</evidence>
<keyword evidence="7 8" id="KW-0472">Membrane</keyword>
<evidence type="ECO:0000256" key="5">
    <source>
        <dbReference type="ARBA" id="ARBA00022692"/>
    </source>
</evidence>
<evidence type="ECO:0000313" key="11">
    <source>
        <dbReference type="Proteomes" id="UP001152798"/>
    </source>
</evidence>
<feature type="transmembrane region" description="Helical" evidence="8">
    <location>
        <begin position="323"/>
        <end position="342"/>
    </location>
</feature>
<dbReference type="GO" id="GO:0005886">
    <property type="term" value="C:plasma membrane"/>
    <property type="evidence" value="ECO:0007669"/>
    <property type="project" value="TreeGrafter"/>
</dbReference>
<reference evidence="10" key="1">
    <citation type="submission" date="2022-01" db="EMBL/GenBank/DDBJ databases">
        <authorList>
            <person name="King R."/>
        </authorList>
    </citation>
    <scope>NUCLEOTIDE SEQUENCE</scope>
</reference>
<evidence type="ECO:0000256" key="2">
    <source>
        <dbReference type="ARBA" id="ARBA00005364"/>
    </source>
</evidence>
<dbReference type="InterPro" id="IPR004481">
    <property type="entry name" value="K/Na/Ca-exchanger"/>
</dbReference>
<keyword evidence="6 8" id="KW-1133">Transmembrane helix</keyword>
<feature type="transmembrane region" description="Helical" evidence="8">
    <location>
        <begin position="424"/>
        <end position="445"/>
    </location>
</feature>
<keyword evidence="4" id="KW-0406">Ion transport</keyword>
<dbReference type="EMBL" id="OV725079">
    <property type="protein sequence ID" value="CAH1394960.1"/>
    <property type="molecule type" value="Genomic_DNA"/>
</dbReference>
<keyword evidence="4" id="KW-0813">Transport</keyword>
<feature type="transmembrane region" description="Helical" evidence="8">
    <location>
        <begin position="362"/>
        <end position="379"/>
    </location>
</feature>
<dbReference type="GO" id="GO:0008273">
    <property type="term" value="F:calcium, potassium:sodium antiporter activity"/>
    <property type="evidence" value="ECO:0007669"/>
    <property type="project" value="TreeGrafter"/>
</dbReference>
<dbReference type="GO" id="GO:0006874">
    <property type="term" value="P:intracellular calcium ion homeostasis"/>
    <property type="evidence" value="ECO:0007669"/>
    <property type="project" value="TreeGrafter"/>
</dbReference>
<keyword evidence="4" id="KW-0109">Calcium transport</keyword>
<evidence type="ECO:0000256" key="7">
    <source>
        <dbReference type="ARBA" id="ARBA00023136"/>
    </source>
</evidence>
<accession>A0A9P0EEE4</accession>
<feature type="transmembrane region" description="Helical" evidence="8">
    <location>
        <begin position="45"/>
        <end position="71"/>
    </location>
</feature>
<keyword evidence="4" id="KW-0106">Calcium</keyword>
<evidence type="ECO:0000256" key="6">
    <source>
        <dbReference type="ARBA" id="ARBA00022989"/>
    </source>
</evidence>
<evidence type="ECO:0000256" key="3">
    <source>
        <dbReference type="ARBA" id="ARBA00022449"/>
    </source>
</evidence>
<feature type="domain" description="Sodium/calcium exchanger membrane region" evidence="9">
    <location>
        <begin position="53"/>
        <end position="195"/>
    </location>
</feature>
<comment type="similarity">
    <text evidence="2">Belongs to the Ca(2+):cation antiporter (CaCA) (TC 2.A.19) family. SLC24A subfamily.</text>
</comment>
<feature type="transmembrane region" description="Helical" evidence="8">
    <location>
        <begin position="289"/>
        <end position="311"/>
    </location>
</feature>
<dbReference type="InterPro" id="IPR044880">
    <property type="entry name" value="NCX_ion-bd_dom_sf"/>
</dbReference>
<dbReference type="PANTHER" id="PTHR10846">
    <property type="entry name" value="SODIUM/POTASSIUM/CALCIUM EXCHANGER"/>
    <property type="match status" value="1"/>
</dbReference>
<evidence type="ECO:0000259" key="9">
    <source>
        <dbReference type="Pfam" id="PF01699"/>
    </source>
</evidence>
<protein>
    <recommendedName>
        <fullName evidence="9">Sodium/calcium exchanger membrane region domain-containing protein</fullName>
    </recommendedName>
</protein>
<dbReference type="GO" id="GO:0005262">
    <property type="term" value="F:calcium channel activity"/>
    <property type="evidence" value="ECO:0007669"/>
    <property type="project" value="TreeGrafter"/>
</dbReference>
<feature type="domain" description="Sodium/calcium exchanger membrane region" evidence="9">
    <location>
        <begin position="290"/>
        <end position="437"/>
    </location>
</feature>
<dbReference type="InterPro" id="IPR004837">
    <property type="entry name" value="NaCa_Exmemb"/>
</dbReference>
<dbReference type="PANTHER" id="PTHR10846:SF73">
    <property type="entry name" value="SODIUM_CALCIUM EXCHANGER MEMBRANE REGION DOMAIN-CONTAINING PROTEIN"/>
    <property type="match status" value="1"/>
</dbReference>
<evidence type="ECO:0000313" key="10">
    <source>
        <dbReference type="EMBL" id="CAH1394960.1"/>
    </source>
</evidence>
<proteinExistence type="inferred from homology"/>
<feature type="transmembrane region" description="Helical" evidence="8">
    <location>
        <begin position="391"/>
        <end position="412"/>
    </location>
</feature>
<dbReference type="OrthoDB" id="2127281at2759"/>
<dbReference type="AlphaFoldDB" id="A0A9P0EEE4"/>
<comment type="subcellular location">
    <subcellularLocation>
        <location evidence="1">Membrane</location>
        <topology evidence="1">Multi-pass membrane protein</topology>
    </subcellularLocation>
</comment>